<evidence type="ECO:0000313" key="9">
    <source>
        <dbReference type="Proteomes" id="UP001597497"/>
    </source>
</evidence>
<evidence type="ECO:0000259" key="6">
    <source>
        <dbReference type="Pfam" id="PF02465"/>
    </source>
</evidence>
<evidence type="ECO:0000256" key="4">
    <source>
        <dbReference type="ARBA" id="ARBA00023143"/>
    </source>
</evidence>
<dbReference type="InterPro" id="IPR040026">
    <property type="entry name" value="FliD"/>
</dbReference>
<evidence type="ECO:0000256" key="2">
    <source>
        <dbReference type="ARBA" id="ARBA00011255"/>
    </source>
</evidence>
<feature type="domain" description="Flagellar hook-associated protein 2 C-terminal" evidence="7">
    <location>
        <begin position="221"/>
        <end position="477"/>
    </location>
</feature>
<dbReference type="Pfam" id="PF07195">
    <property type="entry name" value="FliD_C"/>
    <property type="match status" value="1"/>
</dbReference>
<keyword evidence="8" id="KW-0966">Cell projection</keyword>
<dbReference type="Proteomes" id="UP001597497">
    <property type="component" value="Unassembled WGS sequence"/>
</dbReference>
<comment type="function">
    <text evidence="5">Required for morphogenesis and for the elongation of the flagellar filament by facilitating polymerization of the flagellin monomers at the tip of growing filament. Forms a capping structure, which prevents flagellin subunits (transported through the central channel of the flagellum) from leaking out without polymerization at the distal end.</text>
</comment>
<evidence type="ECO:0000313" key="8">
    <source>
        <dbReference type="EMBL" id="MFD2671984.1"/>
    </source>
</evidence>
<keyword evidence="4 5" id="KW-0975">Bacterial flagellum</keyword>
<keyword evidence="8" id="KW-0969">Cilium</keyword>
<comment type="similarity">
    <text evidence="1 5">Belongs to the FliD family.</text>
</comment>
<dbReference type="EMBL" id="JBHUMM010000023">
    <property type="protein sequence ID" value="MFD2671984.1"/>
    <property type="molecule type" value="Genomic_DNA"/>
</dbReference>
<evidence type="ECO:0000256" key="5">
    <source>
        <dbReference type="RuleBase" id="RU362066"/>
    </source>
</evidence>
<proteinExistence type="inferred from homology"/>
<dbReference type="PANTHER" id="PTHR30288">
    <property type="entry name" value="FLAGELLAR CAP/ASSEMBLY PROTEIN FLID"/>
    <property type="match status" value="1"/>
</dbReference>
<evidence type="ECO:0000259" key="7">
    <source>
        <dbReference type="Pfam" id="PF07195"/>
    </source>
</evidence>
<comment type="caution">
    <text evidence="8">The sequence shown here is derived from an EMBL/GenBank/DDBJ whole genome shotgun (WGS) entry which is preliminary data.</text>
</comment>
<keyword evidence="8" id="KW-0282">Flagellum</keyword>
<reference evidence="9" key="1">
    <citation type="journal article" date="2019" name="Int. J. Syst. Evol. Microbiol.">
        <title>The Global Catalogue of Microorganisms (GCM) 10K type strain sequencing project: providing services to taxonomists for standard genome sequencing and annotation.</title>
        <authorList>
            <consortium name="The Broad Institute Genomics Platform"/>
            <consortium name="The Broad Institute Genome Sequencing Center for Infectious Disease"/>
            <person name="Wu L."/>
            <person name="Ma J."/>
        </authorList>
    </citation>
    <scope>NUCLEOTIDE SEQUENCE [LARGE SCALE GENOMIC DNA]</scope>
    <source>
        <strain evidence="9">KCTC 33676</strain>
    </source>
</reference>
<dbReference type="InterPro" id="IPR010809">
    <property type="entry name" value="FliD_C"/>
</dbReference>
<keyword evidence="9" id="KW-1185">Reference proteome</keyword>
<dbReference type="Pfam" id="PF02465">
    <property type="entry name" value="FliD_N"/>
    <property type="match status" value="1"/>
</dbReference>
<protein>
    <recommendedName>
        <fullName evidence="5">Flagellar hook-associated protein 2</fullName>
        <shortName evidence="5">HAP2</shortName>
    </recommendedName>
    <alternativeName>
        <fullName evidence="5">Flagellar cap protein</fullName>
    </alternativeName>
</protein>
<evidence type="ECO:0000256" key="1">
    <source>
        <dbReference type="ARBA" id="ARBA00009764"/>
    </source>
</evidence>
<organism evidence="8 9">
    <name type="scientific">Marinicrinis sediminis</name>
    <dbReference type="NCBI Taxonomy" id="1652465"/>
    <lineage>
        <taxon>Bacteria</taxon>
        <taxon>Bacillati</taxon>
        <taxon>Bacillota</taxon>
        <taxon>Bacilli</taxon>
        <taxon>Bacillales</taxon>
        <taxon>Paenibacillaceae</taxon>
    </lineage>
</organism>
<comment type="subcellular location">
    <subcellularLocation>
        <location evidence="5">Secreted</location>
    </subcellularLocation>
    <subcellularLocation>
        <location evidence="5">Bacterial flagellum</location>
    </subcellularLocation>
</comment>
<comment type="subunit">
    <text evidence="2 5">Homopentamer.</text>
</comment>
<name>A0ABW5RC66_9BACL</name>
<dbReference type="RefSeq" id="WP_379929463.1">
    <property type="nucleotide sequence ID" value="NZ_JBHUMM010000023.1"/>
</dbReference>
<evidence type="ECO:0000256" key="3">
    <source>
        <dbReference type="ARBA" id="ARBA00023054"/>
    </source>
</evidence>
<keyword evidence="5" id="KW-0964">Secreted</keyword>
<feature type="domain" description="Flagellar hook-associated protein 2 N-terminal" evidence="6">
    <location>
        <begin position="9"/>
        <end position="105"/>
    </location>
</feature>
<gene>
    <name evidence="8" type="primary">fliD</name>
    <name evidence="8" type="ORF">ACFSUC_10245</name>
</gene>
<accession>A0ABW5RC66</accession>
<keyword evidence="3" id="KW-0175">Coiled coil</keyword>
<dbReference type="PANTHER" id="PTHR30288:SF0">
    <property type="entry name" value="FLAGELLAR HOOK-ASSOCIATED PROTEIN 2"/>
    <property type="match status" value="1"/>
</dbReference>
<sequence length="488" mass="53321">MLRISGFSTGLDIDSLVVDLMKAHRIPVDRVKQEKQQVEWQREQYREFSTKLVSLRNEKMFNQINTLTSLAKKAVVTGDQVGTVTATNQATGNPVVLQVDQVATAKKAFGQYTGGVDVKSTTTMSELGIADNSVTVNGTVINFTGTDDVATVLKKISSEAGAGVKATFDTASKSITVTNKETGALALNFSGDLFSTFNVAVDAASGVDAQYWINKDLGGPMVTSNSNKVDYDGYTINVNATGTATITATADTDKIVDTLKSFISDYNEVLTSLNSKLKEERHRKFLPLTEDQKKEMTETDIKLWEEKAKSGLLRNDIILSKAATDMRSATTALFGTGADQIDITSLGIETGQWFEGGKLILKDENKLRQAIEDDLDAVVNLFTARDTSDTSATSQTNGLMRRLTNVMDVALNDLANKAGTSMVSSDISFSFNADSQIGDMLRRLDQRIDNGLDKLVRLENQYYKQFTAMETAINRFNSQSASFAQMFQ</sequence>
<dbReference type="InterPro" id="IPR003481">
    <property type="entry name" value="FliD_N"/>
</dbReference>